<name>A0A519BIZ4_ACIG2</name>
<dbReference type="PANTHER" id="PTHR42924">
    <property type="entry name" value="EXONUCLEASE"/>
    <property type="match status" value="1"/>
</dbReference>
<dbReference type="Pfam" id="PF02811">
    <property type="entry name" value="PHP"/>
    <property type="match status" value="1"/>
</dbReference>
<dbReference type="InterPro" id="IPR052018">
    <property type="entry name" value="PHP_domain"/>
</dbReference>
<dbReference type="Gene3D" id="3.20.20.140">
    <property type="entry name" value="Metal-dependent hydrolases"/>
    <property type="match status" value="1"/>
</dbReference>
<dbReference type="AlphaFoldDB" id="A0A519BIZ4"/>
<evidence type="ECO:0000313" key="2">
    <source>
        <dbReference type="EMBL" id="RZD17243.1"/>
    </source>
</evidence>
<comment type="caution">
    <text evidence="2">The sequence shown here is derived from an EMBL/GenBank/DDBJ whole genome shotgun (WGS) entry which is preliminary data.</text>
</comment>
<dbReference type="InterPro" id="IPR003141">
    <property type="entry name" value="Pol/His_phosphatase_N"/>
</dbReference>
<organism evidence="2 3">
    <name type="scientific">Acididesulfobacter guangdongensis</name>
    <dbReference type="NCBI Taxonomy" id="2597225"/>
    <lineage>
        <taxon>Bacteria</taxon>
        <taxon>Deltaproteobacteria</taxon>
        <taxon>Candidatus Acidulodesulfobacterales</taxon>
        <taxon>Candidatus Acididesulfobacter</taxon>
    </lineage>
</organism>
<dbReference type="InterPro" id="IPR004013">
    <property type="entry name" value="PHP_dom"/>
</dbReference>
<dbReference type="Pfam" id="PF13263">
    <property type="entry name" value="PHP_C"/>
    <property type="match status" value="1"/>
</dbReference>
<dbReference type="GO" id="GO:0004534">
    <property type="term" value="F:5'-3' RNA exonuclease activity"/>
    <property type="evidence" value="ECO:0007669"/>
    <property type="project" value="TreeGrafter"/>
</dbReference>
<dbReference type="NCBIfam" id="NF038032">
    <property type="entry name" value="CehA_McbA_metalo"/>
    <property type="match status" value="1"/>
</dbReference>
<proteinExistence type="predicted"/>
<accession>A0A519BIZ4</accession>
<protein>
    <submittedName>
        <fullName evidence="2">PHP domain-containing protein</fullName>
    </submittedName>
</protein>
<dbReference type="Proteomes" id="UP000316562">
    <property type="component" value="Unassembled WGS sequence"/>
</dbReference>
<reference evidence="2 3" key="1">
    <citation type="journal article" date="2019" name="ISME J.">
        <title>Insights into ecological role of a new deltaproteobacterial order Candidatus Acidulodesulfobacterales by metagenomics and metatranscriptomics.</title>
        <authorList>
            <person name="Tan S."/>
            <person name="Liu J."/>
            <person name="Fang Y."/>
            <person name="Hedlund B.P."/>
            <person name="Lian Z.H."/>
            <person name="Huang L.Y."/>
            <person name="Li J.T."/>
            <person name="Huang L.N."/>
            <person name="Li W.J."/>
            <person name="Jiang H.C."/>
            <person name="Dong H.L."/>
            <person name="Shu W.S."/>
        </authorList>
    </citation>
    <scope>NUCLEOTIDE SEQUENCE [LARGE SCALE GENOMIC DNA]</scope>
    <source>
        <strain evidence="2">AP2</strain>
    </source>
</reference>
<dbReference type="PANTHER" id="PTHR42924:SF3">
    <property type="entry name" value="POLYMERASE_HISTIDINOL PHOSPHATASE N-TERMINAL DOMAIN-CONTAINING PROTEIN"/>
    <property type="match status" value="1"/>
</dbReference>
<dbReference type="InterPro" id="IPR016195">
    <property type="entry name" value="Pol/histidinol_Pase-like"/>
</dbReference>
<feature type="domain" description="Polymerase/histidinol phosphatase N-terminal" evidence="1">
    <location>
        <begin position="12"/>
        <end position="80"/>
    </location>
</feature>
<evidence type="ECO:0000313" key="3">
    <source>
        <dbReference type="Proteomes" id="UP000316562"/>
    </source>
</evidence>
<gene>
    <name evidence="2" type="ORF">EVJ46_03150</name>
</gene>
<dbReference type="SMART" id="SM00481">
    <property type="entry name" value="POLIIIAc"/>
    <property type="match status" value="1"/>
</dbReference>
<sequence length="242" mass="26904">MKTIQKENYSKSDTHIHTSYSDGLNTPEEIVCAAACNNLNVIAITDHNRVKGAYIAKEYAEKNRHLNVDVIIGEEISTKNGHLIGLFIKNKIIPGKTAQDTIDEIHKQGGIAVCPHPYYPISYREKGSKPLRYLLSTLDFDAVEVINNSSIFAFFYNALSSLANASAGLPALGVSDAHSEEFVGKGFTRFAGVSAEDLRNTIAANNITAHFKTYSFKDTNKQLYYSIRSFYHYITIKNHAGY</sequence>
<dbReference type="GO" id="GO:0035312">
    <property type="term" value="F:5'-3' DNA exonuclease activity"/>
    <property type="evidence" value="ECO:0007669"/>
    <property type="project" value="TreeGrafter"/>
</dbReference>
<dbReference type="EMBL" id="SGBC01000001">
    <property type="protein sequence ID" value="RZD17243.1"/>
    <property type="molecule type" value="Genomic_DNA"/>
</dbReference>
<dbReference type="SUPFAM" id="SSF89550">
    <property type="entry name" value="PHP domain-like"/>
    <property type="match status" value="1"/>
</dbReference>
<evidence type="ECO:0000259" key="1">
    <source>
        <dbReference type="SMART" id="SM00481"/>
    </source>
</evidence>